<feature type="compositionally biased region" description="Pro residues" evidence="1">
    <location>
        <begin position="47"/>
        <end position="60"/>
    </location>
</feature>
<feature type="region of interest" description="Disordered" evidence="1">
    <location>
        <begin position="38"/>
        <end position="89"/>
    </location>
</feature>
<proteinExistence type="predicted"/>
<dbReference type="EMBL" id="PXOA01000026">
    <property type="protein sequence ID" value="RFU81786.1"/>
    <property type="molecule type" value="Genomic_DNA"/>
</dbReference>
<accession>A0A395P0B1</accession>
<comment type="caution">
    <text evidence="2">The sequence shown here is derived from an EMBL/GenBank/DDBJ whole genome shotgun (WGS) entry which is preliminary data.</text>
</comment>
<reference evidence="2 3" key="1">
    <citation type="journal article" date="2018" name="PLoS Pathog.">
        <title>Evolution of structural diversity of trichothecenes, a family of toxins produced by plant pathogenic and entomopathogenic fungi.</title>
        <authorList>
            <person name="Proctor R.H."/>
            <person name="McCormick S.P."/>
            <person name="Kim H.S."/>
            <person name="Cardoza R.E."/>
            <person name="Stanley A.M."/>
            <person name="Lindo L."/>
            <person name="Kelly A."/>
            <person name="Brown D.W."/>
            <person name="Lee T."/>
            <person name="Vaughan M.M."/>
            <person name="Alexander N.J."/>
            <person name="Busman M."/>
            <person name="Gutierrez S."/>
        </authorList>
    </citation>
    <scope>NUCLEOTIDE SEQUENCE [LARGE SCALE GENOMIC DNA]</scope>
    <source>
        <strain evidence="2 3">IBT 40837</strain>
    </source>
</reference>
<keyword evidence="3" id="KW-1185">Reference proteome</keyword>
<organism evidence="2 3">
    <name type="scientific">Trichoderma arundinaceum</name>
    <dbReference type="NCBI Taxonomy" id="490622"/>
    <lineage>
        <taxon>Eukaryota</taxon>
        <taxon>Fungi</taxon>
        <taxon>Dikarya</taxon>
        <taxon>Ascomycota</taxon>
        <taxon>Pezizomycotina</taxon>
        <taxon>Sordariomycetes</taxon>
        <taxon>Hypocreomycetidae</taxon>
        <taxon>Hypocreales</taxon>
        <taxon>Hypocreaceae</taxon>
        <taxon>Trichoderma</taxon>
    </lineage>
</organism>
<dbReference type="AlphaFoldDB" id="A0A395P0B1"/>
<gene>
    <name evidence="2" type="ORF">TARUN_376</name>
</gene>
<protein>
    <submittedName>
        <fullName evidence="2">Uncharacterized protein</fullName>
    </submittedName>
</protein>
<name>A0A395P0B1_TRIAR</name>
<evidence type="ECO:0000313" key="3">
    <source>
        <dbReference type="Proteomes" id="UP000266272"/>
    </source>
</evidence>
<evidence type="ECO:0000313" key="2">
    <source>
        <dbReference type="EMBL" id="RFU81786.1"/>
    </source>
</evidence>
<sequence>MDRLVWRNERRVRVRRQRLAAPCFEALQALLPFPPMRARASSSVGQPPSPPLPTASPGPAAPAANEQRLSGSAPRARQRRRIPPGTLIRPSRTILIPRNQGSSVPGHAQAANLPFSCAGKRPANQTGQAHGAANFLRNELGAGCAVLVVVFVRGFARSV</sequence>
<evidence type="ECO:0000256" key="1">
    <source>
        <dbReference type="SAM" id="MobiDB-lite"/>
    </source>
</evidence>
<dbReference type="Proteomes" id="UP000266272">
    <property type="component" value="Unassembled WGS sequence"/>
</dbReference>